<gene>
    <name evidence="1" type="ORF">V1478_004758</name>
</gene>
<protein>
    <submittedName>
        <fullName evidence="1">Neprilysin-2-like isoform X4</fullName>
    </submittedName>
</protein>
<accession>A0ABD2BHG0</accession>
<keyword evidence="2" id="KW-1185">Reference proteome</keyword>
<dbReference type="EMBL" id="JAUDFV010000102">
    <property type="protein sequence ID" value="KAL2732070.1"/>
    <property type="molecule type" value="Genomic_DNA"/>
</dbReference>
<reference evidence="1 2" key="1">
    <citation type="journal article" date="2024" name="Ann. Entomol. Soc. Am.">
        <title>Genomic analyses of the southern and eastern yellowjacket wasps (Hymenoptera: Vespidae) reveal evolutionary signatures of social life.</title>
        <authorList>
            <person name="Catto M.A."/>
            <person name="Caine P.B."/>
            <person name="Orr S.E."/>
            <person name="Hunt B.G."/>
            <person name="Goodisman M.A.D."/>
        </authorList>
    </citation>
    <scope>NUCLEOTIDE SEQUENCE [LARGE SCALE GENOMIC DNA]</scope>
    <source>
        <strain evidence="1">233</strain>
        <tissue evidence="1">Head and thorax</tissue>
    </source>
</reference>
<organism evidence="1 2">
    <name type="scientific">Vespula squamosa</name>
    <name type="common">Southern yellow jacket</name>
    <name type="synonym">Wasp</name>
    <dbReference type="NCBI Taxonomy" id="30214"/>
    <lineage>
        <taxon>Eukaryota</taxon>
        <taxon>Metazoa</taxon>
        <taxon>Ecdysozoa</taxon>
        <taxon>Arthropoda</taxon>
        <taxon>Hexapoda</taxon>
        <taxon>Insecta</taxon>
        <taxon>Pterygota</taxon>
        <taxon>Neoptera</taxon>
        <taxon>Endopterygota</taxon>
        <taxon>Hymenoptera</taxon>
        <taxon>Apocrita</taxon>
        <taxon>Aculeata</taxon>
        <taxon>Vespoidea</taxon>
        <taxon>Vespidae</taxon>
        <taxon>Vespinae</taxon>
        <taxon>Vespula</taxon>
    </lineage>
</organism>
<evidence type="ECO:0000313" key="2">
    <source>
        <dbReference type="Proteomes" id="UP001607302"/>
    </source>
</evidence>
<dbReference type="AlphaFoldDB" id="A0ABD2BHG0"/>
<dbReference type="Proteomes" id="UP001607302">
    <property type="component" value="Unassembled WGS sequence"/>
</dbReference>
<comment type="caution">
    <text evidence="1">The sequence shown here is derived from an EMBL/GenBank/DDBJ whole genome shotgun (WGS) entry which is preliminary data.</text>
</comment>
<sequence length="92" mass="10165">MTNSMKQTVIKNPTWWKRRSALERGLTVIAVSGVLLCIALAVALGVLAANTASCEQSSNVKLAINIAQRIDVITTRVDRSAQWRKEWVAEIE</sequence>
<name>A0ABD2BHG0_VESSQ</name>
<proteinExistence type="predicted"/>
<evidence type="ECO:0000313" key="1">
    <source>
        <dbReference type="EMBL" id="KAL2732070.1"/>
    </source>
</evidence>